<name>A0ABR1UH18_9PEZI</name>
<reference evidence="2 3" key="1">
    <citation type="submission" date="2023-01" db="EMBL/GenBank/DDBJ databases">
        <title>Analysis of 21 Apiospora genomes using comparative genomics revels a genus with tremendous synthesis potential of carbohydrate active enzymes and secondary metabolites.</title>
        <authorList>
            <person name="Sorensen T."/>
        </authorList>
    </citation>
    <scope>NUCLEOTIDE SEQUENCE [LARGE SCALE GENOMIC DNA]</scope>
    <source>
        <strain evidence="2 3">CBS 135458</strain>
    </source>
</reference>
<evidence type="ECO:0008006" key="4">
    <source>
        <dbReference type="Google" id="ProtNLM"/>
    </source>
</evidence>
<comment type="caution">
    <text evidence="2">The sequence shown here is derived from an EMBL/GenBank/DDBJ whole genome shotgun (WGS) entry which is preliminary data.</text>
</comment>
<protein>
    <recommendedName>
        <fullName evidence="4">SnoaL-like domain-containing protein</fullName>
    </recommendedName>
</protein>
<dbReference type="GeneID" id="92093130"/>
<keyword evidence="3" id="KW-1185">Reference proteome</keyword>
<dbReference type="Proteomes" id="UP001480595">
    <property type="component" value="Unassembled WGS sequence"/>
</dbReference>
<proteinExistence type="predicted"/>
<gene>
    <name evidence="2" type="ORF">PG994_008658</name>
</gene>
<organism evidence="2 3">
    <name type="scientific">Apiospora phragmitis</name>
    <dbReference type="NCBI Taxonomy" id="2905665"/>
    <lineage>
        <taxon>Eukaryota</taxon>
        <taxon>Fungi</taxon>
        <taxon>Dikarya</taxon>
        <taxon>Ascomycota</taxon>
        <taxon>Pezizomycotina</taxon>
        <taxon>Sordariomycetes</taxon>
        <taxon>Xylariomycetidae</taxon>
        <taxon>Amphisphaeriales</taxon>
        <taxon>Apiosporaceae</taxon>
        <taxon>Apiospora</taxon>
    </lineage>
</organism>
<accession>A0ABR1UH18</accession>
<feature type="region of interest" description="Disordered" evidence="1">
    <location>
        <begin position="84"/>
        <end position="106"/>
    </location>
</feature>
<feature type="compositionally biased region" description="Basic and acidic residues" evidence="1">
    <location>
        <begin position="85"/>
        <end position="94"/>
    </location>
</feature>
<sequence>MTASSGYNPECLSSLPVDDKLREFLPTFFRLSDDAARNEEWVECFCPDATVVMGGRSSARNCKHPSAPGQDVDKVASRKHTLNRFSEDTSRGTDEEGEREFWLTGR</sequence>
<dbReference type="RefSeq" id="XP_066713656.1">
    <property type="nucleotide sequence ID" value="XM_066860067.1"/>
</dbReference>
<dbReference type="EMBL" id="JAQQWL010000009">
    <property type="protein sequence ID" value="KAK8058210.1"/>
    <property type="molecule type" value="Genomic_DNA"/>
</dbReference>
<evidence type="ECO:0000256" key="1">
    <source>
        <dbReference type="SAM" id="MobiDB-lite"/>
    </source>
</evidence>
<evidence type="ECO:0000313" key="3">
    <source>
        <dbReference type="Proteomes" id="UP001480595"/>
    </source>
</evidence>
<evidence type="ECO:0000313" key="2">
    <source>
        <dbReference type="EMBL" id="KAK8058210.1"/>
    </source>
</evidence>